<evidence type="ECO:0000313" key="3">
    <source>
        <dbReference type="Proteomes" id="UP000241394"/>
    </source>
</evidence>
<dbReference type="AlphaFoldDB" id="A0A2R6RCZ7"/>
<dbReference type="PANTHER" id="PTHR21493:SF9">
    <property type="entry name" value="GOLGI TRANSPORT PROTEIN 1-RELATED"/>
    <property type="match status" value="1"/>
</dbReference>
<dbReference type="STRING" id="1590841.A0A2R6RCZ7"/>
<reference evidence="2 3" key="1">
    <citation type="submission" date="2017-07" db="EMBL/GenBank/DDBJ databases">
        <title>An improved, manually edited Actinidia chinensis var. chinensis (kiwifruit) genome highlights the challenges associated with draft genomes and gene prediction in plants.</title>
        <authorList>
            <person name="Pilkington S."/>
            <person name="Crowhurst R."/>
            <person name="Hilario E."/>
            <person name="Nardozza S."/>
            <person name="Fraser L."/>
            <person name="Peng Y."/>
            <person name="Gunaseelan K."/>
            <person name="Simpson R."/>
            <person name="Tahir J."/>
            <person name="Deroles S."/>
            <person name="Templeton K."/>
            <person name="Luo Z."/>
            <person name="Davy M."/>
            <person name="Cheng C."/>
            <person name="Mcneilage M."/>
            <person name="Scaglione D."/>
            <person name="Liu Y."/>
            <person name="Zhang Q."/>
            <person name="Datson P."/>
            <person name="De Silva N."/>
            <person name="Gardiner S."/>
            <person name="Bassett H."/>
            <person name="Chagne D."/>
            <person name="Mccallum J."/>
            <person name="Dzierzon H."/>
            <person name="Deng C."/>
            <person name="Wang Y.-Y."/>
            <person name="Barron N."/>
            <person name="Manako K."/>
            <person name="Bowen J."/>
            <person name="Foster T."/>
            <person name="Erridge Z."/>
            <person name="Tiffin H."/>
            <person name="Waite C."/>
            <person name="Davies K."/>
            <person name="Grierson E."/>
            <person name="Laing W."/>
            <person name="Kirk R."/>
            <person name="Chen X."/>
            <person name="Wood M."/>
            <person name="Montefiori M."/>
            <person name="Brummell D."/>
            <person name="Schwinn K."/>
            <person name="Catanach A."/>
            <person name="Fullerton C."/>
            <person name="Li D."/>
            <person name="Meiyalaghan S."/>
            <person name="Nieuwenhuizen N."/>
            <person name="Read N."/>
            <person name="Prakash R."/>
            <person name="Hunter D."/>
            <person name="Zhang H."/>
            <person name="Mckenzie M."/>
            <person name="Knabel M."/>
            <person name="Harris A."/>
            <person name="Allan A."/>
            <person name="Chen A."/>
            <person name="Janssen B."/>
            <person name="Plunkett B."/>
            <person name="Dwamena C."/>
            <person name="Voogd C."/>
            <person name="Leif D."/>
            <person name="Lafferty D."/>
            <person name="Souleyre E."/>
            <person name="Varkonyi-Gasic E."/>
            <person name="Gambi F."/>
            <person name="Hanley J."/>
            <person name="Yao J.-L."/>
            <person name="Cheung J."/>
            <person name="David K."/>
            <person name="Warren B."/>
            <person name="Marsh K."/>
            <person name="Snowden K."/>
            <person name="Lin-Wang K."/>
            <person name="Brian L."/>
            <person name="Martinez-Sanchez M."/>
            <person name="Wang M."/>
            <person name="Ileperuma N."/>
            <person name="Macnee N."/>
            <person name="Campin R."/>
            <person name="Mcatee P."/>
            <person name="Drummond R."/>
            <person name="Espley R."/>
            <person name="Ireland H."/>
            <person name="Wu R."/>
            <person name="Atkinson R."/>
            <person name="Karunairetnam S."/>
            <person name="Bulley S."/>
            <person name="Chunkath S."/>
            <person name="Hanley Z."/>
            <person name="Storey R."/>
            <person name="Thrimawithana A."/>
            <person name="Thomson S."/>
            <person name="David C."/>
            <person name="Testolin R."/>
        </authorList>
    </citation>
    <scope>NUCLEOTIDE SEQUENCE [LARGE SCALE GENOMIC DNA]</scope>
    <source>
        <strain evidence="3">cv. Red5</strain>
        <tissue evidence="2">Young leaf</tissue>
    </source>
</reference>
<dbReference type="PANTHER" id="PTHR21493">
    <property type="entry name" value="CGI-141-RELATED/LIPASE CONTAINING PROTEIN"/>
    <property type="match status" value="1"/>
</dbReference>
<dbReference type="OrthoDB" id="204784at2759"/>
<accession>A0A2R6RCZ7</accession>
<proteinExistence type="predicted"/>
<dbReference type="GO" id="GO:0006888">
    <property type="term" value="P:endoplasmic reticulum to Golgi vesicle-mediated transport"/>
    <property type="evidence" value="ECO:0007669"/>
    <property type="project" value="InterPro"/>
</dbReference>
<dbReference type="GO" id="GO:0042147">
    <property type="term" value="P:retrograde transport, endosome to Golgi"/>
    <property type="evidence" value="ECO:0007669"/>
    <property type="project" value="InterPro"/>
</dbReference>
<keyword evidence="1" id="KW-0812">Transmembrane</keyword>
<sequence length="99" mass="10818">MASFEAIDMKKIGLGLTGFGVVFTVIGIFLLFDKGFIAMGNGSVSFGVGFFFVLIGWPMIGMIVETYGFIVLFSYLRGTEADECPCENPRPNKEETILS</sequence>
<comment type="caution">
    <text evidence="2">The sequence shown here is derived from an EMBL/GenBank/DDBJ whole genome shotgun (WGS) entry which is preliminary data.</text>
</comment>
<evidence type="ECO:0000256" key="1">
    <source>
        <dbReference type="SAM" id="Phobius"/>
    </source>
</evidence>
<keyword evidence="1" id="KW-1133">Transmembrane helix</keyword>
<dbReference type="GO" id="GO:0005829">
    <property type="term" value="C:cytosol"/>
    <property type="evidence" value="ECO:0007669"/>
    <property type="project" value="GOC"/>
</dbReference>
<dbReference type="EMBL" id="NKQK01000007">
    <property type="protein sequence ID" value="PSS26416.1"/>
    <property type="molecule type" value="Genomic_DNA"/>
</dbReference>
<gene>
    <name evidence="2" type="ORF">CEY00_Acc07710</name>
</gene>
<dbReference type="InterPro" id="IPR045176">
    <property type="entry name" value="Got1"/>
</dbReference>
<reference evidence="3" key="2">
    <citation type="journal article" date="2018" name="BMC Genomics">
        <title>A manually annotated Actinidia chinensis var. chinensis (kiwifruit) genome highlights the challenges associated with draft genomes and gene prediction in plants.</title>
        <authorList>
            <person name="Pilkington S.M."/>
            <person name="Crowhurst R."/>
            <person name="Hilario E."/>
            <person name="Nardozza S."/>
            <person name="Fraser L."/>
            <person name="Peng Y."/>
            <person name="Gunaseelan K."/>
            <person name="Simpson R."/>
            <person name="Tahir J."/>
            <person name="Deroles S.C."/>
            <person name="Templeton K."/>
            <person name="Luo Z."/>
            <person name="Davy M."/>
            <person name="Cheng C."/>
            <person name="McNeilage M."/>
            <person name="Scaglione D."/>
            <person name="Liu Y."/>
            <person name="Zhang Q."/>
            <person name="Datson P."/>
            <person name="De Silva N."/>
            <person name="Gardiner S.E."/>
            <person name="Bassett H."/>
            <person name="Chagne D."/>
            <person name="McCallum J."/>
            <person name="Dzierzon H."/>
            <person name="Deng C."/>
            <person name="Wang Y.Y."/>
            <person name="Barron L."/>
            <person name="Manako K."/>
            <person name="Bowen J."/>
            <person name="Foster T.M."/>
            <person name="Erridge Z.A."/>
            <person name="Tiffin H."/>
            <person name="Waite C.N."/>
            <person name="Davies K.M."/>
            <person name="Grierson E.P."/>
            <person name="Laing W.A."/>
            <person name="Kirk R."/>
            <person name="Chen X."/>
            <person name="Wood M."/>
            <person name="Montefiori M."/>
            <person name="Brummell D.A."/>
            <person name="Schwinn K.E."/>
            <person name="Catanach A."/>
            <person name="Fullerton C."/>
            <person name="Li D."/>
            <person name="Meiyalaghan S."/>
            <person name="Nieuwenhuizen N."/>
            <person name="Read N."/>
            <person name="Prakash R."/>
            <person name="Hunter D."/>
            <person name="Zhang H."/>
            <person name="McKenzie M."/>
            <person name="Knabel M."/>
            <person name="Harris A."/>
            <person name="Allan A.C."/>
            <person name="Gleave A."/>
            <person name="Chen A."/>
            <person name="Janssen B.J."/>
            <person name="Plunkett B."/>
            <person name="Ampomah-Dwamena C."/>
            <person name="Voogd C."/>
            <person name="Leif D."/>
            <person name="Lafferty D."/>
            <person name="Souleyre E.J.F."/>
            <person name="Varkonyi-Gasic E."/>
            <person name="Gambi F."/>
            <person name="Hanley J."/>
            <person name="Yao J.L."/>
            <person name="Cheung J."/>
            <person name="David K.M."/>
            <person name="Warren B."/>
            <person name="Marsh K."/>
            <person name="Snowden K.C."/>
            <person name="Lin-Wang K."/>
            <person name="Brian L."/>
            <person name="Martinez-Sanchez M."/>
            <person name="Wang M."/>
            <person name="Ileperuma N."/>
            <person name="Macnee N."/>
            <person name="Campin R."/>
            <person name="McAtee P."/>
            <person name="Drummond R.S.M."/>
            <person name="Espley R.V."/>
            <person name="Ireland H.S."/>
            <person name="Wu R."/>
            <person name="Atkinson R.G."/>
            <person name="Karunairetnam S."/>
            <person name="Bulley S."/>
            <person name="Chunkath S."/>
            <person name="Hanley Z."/>
            <person name="Storey R."/>
            <person name="Thrimawithana A.H."/>
            <person name="Thomson S."/>
            <person name="David C."/>
            <person name="Testolin R."/>
            <person name="Huang H."/>
            <person name="Hellens R.P."/>
            <person name="Schaffer R.J."/>
        </authorList>
    </citation>
    <scope>NUCLEOTIDE SEQUENCE [LARGE SCALE GENOMIC DNA]</scope>
    <source>
        <strain evidence="3">cv. Red5</strain>
    </source>
</reference>
<feature type="transmembrane region" description="Helical" evidence="1">
    <location>
        <begin position="44"/>
        <end position="73"/>
    </location>
</feature>
<keyword evidence="3" id="KW-1185">Reference proteome</keyword>
<dbReference type="InParanoid" id="A0A2R6RCZ7"/>
<dbReference type="Proteomes" id="UP000241394">
    <property type="component" value="Chromosome LG7"/>
</dbReference>
<name>A0A2R6RCZ7_ACTCC</name>
<dbReference type="Gramene" id="PSS26416">
    <property type="protein sequence ID" value="PSS26416"/>
    <property type="gene ID" value="CEY00_Acc07710"/>
</dbReference>
<organism evidence="2 3">
    <name type="scientific">Actinidia chinensis var. chinensis</name>
    <name type="common">Chinese soft-hair kiwi</name>
    <dbReference type="NCBI Taxonomy" id="1590841"/>
    <lineage>
        <taxon>Eukaryota</taxon>
        <taxon>Viridiplantae</taxon>
        <taxon>Streptophyta</taxon>
        <taxon>Embryophyta</taxon>
        <taxon>Tracheophyta</taxon>
        <taxon>Spermatophyta</taxon>
        <taxon>Magnoliopsida</taxon>
        <taxon>eudicotyledons</taxon>
        <taxon>Gunneridae</taxon>
        <taxon>Pentapetalae</taxon>
        <taxon>asterids</taxon>
        <taxon>Ericales</taxon>
        <taxon>Actinidiaceae</taxon>
        <taxon>Actinidia</taxon>
    </lineage>
</organism>
<evidence type="ECO:0000313" key="2">
    <source>
        <dbReference type="EMBL" id="PSS26416.1"/>
    </source>
</evidence>
<keyword evidence="1" id="KW-0472">Membrane</keyword>
<feature type="transmembrane region" description="Helical" evidence="1">
    <location>
        <begin position="12"/>
        <end position="32"/>
    </location>
</feature>
<protein>
    <submittedName>
        <fullName evidence="2">Vesicle transport protein</fullName>
    </submittedName>
</protein>